<evidence type="ECO:0008006" key="3">
    <source>
        <dbReference type="Google" id="ProtNLM"/>
    </source>
</evidence>
<organism evidence="1 2">
    <name type="scientific">Staphylococcus pseudintermedius</name>
    <dbReference type="NCBI Taxonomy" id="283734"/>
    <lineage>
        <taxon>Bacteria</taxon>
        <taxon>Bacillati</taxon>
        <taxon>Bacillota</taxon>
        <taxon>Bacilli</taxon>
        <taxon>Bacillales</taxon>
        <taxon>Staphylococcaceae</taxon>
        <taxon>Staphylococcus</taxon>
        <taxon>Staphylococcus intermedius group</taxon>
    </lineage>
</organism>
<dbReference type="SMR" id="A0A317Z899"/>
<sequence>MNKITMPDITYGGDPPNFCTHFSKISFLGAGLFKNGYKLFESTGKVVEIQSWLVIDDAYAEPGHSHSTIVNKEGEAIGIHYVSDREDTPDKKLIVYTL</sequence>
<dbReference type="EMBL" id="QEIV01000955">
    <property type="protein sequence ID" value="PWZ98078.1"/>
    <property type="molecule type" value="Genomic_DNA"/>
</dbReference>
<dbReference type="Gene3D" id="2.40.10.10">
    <property type="entry name" value="Trypsin-like serine proteases"/>
    <property type="match status" value="1"/>
</dbReference>
<name>A0A317Z899_STAPS</name>
<gene>
    <name evidence="1" type="ORF">DD924_10115</name>
</gene>
<proteinExistence type="predicted"/>
<dbReference type="AlphaFoldDB" id="A0A317Z899"/>
<reference evidence="1 2" key="1">
    <citation type="journal article" date="2018" name="Vet. Microbiol.">
        <title>Clonal diversity and geographic distribution of methicillin-resistant Staphylococcus pseudintermedius from Australian animals: Discovery of novel sequence types.</title>
        <authorList>
            <person name="Worthing K.A."/>
            <person name="Abraham S."/>
            <person name="Coombs G.W."/>
            <person name="Pang S."/>
            <person name="Saputra S."/>
            <person name="Jordan D."/>
            <person name="Trott D.J."/>
            <person name="Norris J.M."/>
        </authorList>
    </citation>
    <scope>NUCLEOTIDE SEQUENCE [LARGE SCALE GENOMIC DNA]</scope>
    <source>
        <strain evidence="1 2">ST71 3</strain>
    </source>
</reference>
<protein>
    <recommendedName>
        <fullName evidence="3">Serine protease</fullName>
    </recommendedName>
</protein>
<dbReference type="Proteomes" id="UP000246351">
    <property type="component" value="Unassembled WGS sequence"/>
</dbReference>
<dbReference type="InterPro" id="IPR043504">
    <property type="entry name" value="Peptidase_S1_PA_chymotrypsin"/>
</dbReference>
<accession>A0A317Z899</accession>
<evidence type="ECO:0000313" key="2">
    <source>
        <dbReference type="Proteomes" id="UP000246351"/>
    </source>
</evidence>
<dbReference type="RefSeq" id="WP_031253806.1">
    <property type="nucleotide sequence ID" value="NZ_BAAFHT010000016.1"/>
</dbReference>
<evidence type="ECO:0000313" key="1">
    <source>
        <dbReference type="EMBL" id="PWZ98078.1"/>
    </source>
</evidence>
<comment type="caution">
    <text evidence="1">The sequence shown here is derived from an EMBL/GenBank/DDBJ whole genome shotgun (WGS) entry which is preliminary data.</text>
</comment>